<evidence type="ECO:0000313" key="10">
    <source>
        <dbReference type="Proteomes" id="UP000626148"/>
    </source>
</evidence>
<keyword evidence="3" id="KW-0597">Phosphoprotein</keyword>
<evidence type="ECO:0000256" key="7">
    <source>
        <dbReference type="SAM" id="Phobius"/>
    </source>
</evidence>
<keyword evidence="6" id="KW-0902">Two-component regulatory system</keyword>
<evidence type="ECO:0000256" key="4">
    <source>
        <dbReference type="ARBA" id="ARBA00022679"/>
    </source>
</evidence>
<keyword evidence="7" id="KW-1133">Transmembrane helix</keyword>
<keyword evidence="10" id="KW-1185">Reference proteome</keyword>
<dbReference type="SMART" id="SM00387">
    <property type="entry name" value="HATPase_c"/>
    <property type="match status" value="1"/>
</dbReference>
<dbReference type="PANTHER" id="PTHR44936:SF9">
    <property type="entry name" value="SENSOR PROTEIN CREC"/>
    <property type="match status" value="1"/>
</dbReference>
<evidence type="ECO:0000256" key="5">
    <source>
        <dbReference type="ARBA" id="ARBA00022777"/>
    </source>
</evidence>
<dbReference type="InterPro" id="IPR003594">
    <property type="entry name" value="HATPase_dom"/>
</dbReference>
<reference evidence="9" key="1">
    <citation type="journal article" date="2014" name="Int. J. Syst. Evol. Microbiol.">
        <title>Complete genome sequence of Corynebacterium casei LMG S-19264T (=DSM 44701T), isolated from a smear-ripened cheese.</title>
        <authorList>
            <consortium name="US DOE Joint Genome Institute (JGI-PGF)"/>
            <person name="Walter F."/>
            <person name="Albersmeier A."/>
            <person name="Kalinowski J."/>
            <person name="Ruckert C."/>
        </authorList>
    </citation>
    <scope>NUCLEOTIDE SEQUENCE</scope>
    <source>
        <strain evidence="9">KCTC 22169</strain>
    </source>
</reference>
<protein>
    <recommendedName>
        <fullName evidence="2">histidine kinase</fullName>
        <ecNumber evidence="2">2.7.13.3</ecNumber>
    </recommendedName>
</protein>
<dbReference type="SUPFAM" id="SSF55874">
    <property type="entry name" value="ATPase domain of HSP90 chaperone/DNA topoisomerase II/histidine kinase"/>
    <property type="match status" value="1"/>
</dbReference>
<dbReference type="RefSeq" id="WP_189608681.1">
    <property type="nucleotide sequence ID" value="NZ_BMXR01000005.1"/>
</dbReference>
<name>A0A918N9W6_9GAMM</name>
<dbReference type="PANTHER" id="PTHR44936">
    <property type="entry name" value="SENSOR PROTEIN CREC"/>
    <property type="match status" value="1"/>
</dbReference>
<keyword evidence="4" id="KW-0808">Transferase</keyword>
<proteinExistence type="predicted"/>
<gene>
    <name evidence="9" type="ORF">GCM10007392_22940</name>
</gene>
<evidence type="ECO:0000256" key="2">
    <source>
        <dbReference type="ARBA" id="ARBA00012438"/>
    </source>
</evidence>
<reference evidence="9" key="2">
    <citation type="submission" date="2020-09" db="EMBL/GenBank/DDBJ databases">
        <authorList>
            <person name="Sun Q."/>
            <person name="Kim S."/>
        </authorList>
    </citation>
    <scope>NUCLEOTIDE SEQUENCE</scope>
    <source>
        <strain evidence="9">KCTC 22169</strain>
    </source>
</reference>
<dbReference type="Proteomes" id="UP000626148">
    <property type="component" value="Unassembled WGS sequence"/>
</dbReference>
<dbReference type="AlphaFoldDB" id="A0A918N9W6"/>
<evidence type="ECO:0000256" key="1">
    <source>
        <dbReference type="ARBA" id="ARBA00000085"/>
    </source>
</evidence>
<dbReference type="PROSITE" id="PS50109">
    <property type="entry name" value="HIS_KIN"/>
    <property type="match status" value="1"/>
</dbReference>
<accession>A0A918N9W6</accession>
<keyword evidence="7" id="KW-0472">Membrane</keyword>
<evidence type="ECO:0000256" key="3">
    <source>
        <dbReference type="ARBA" id="ARBA00022553"/>
    </source>
</evidence>
<evidence type="ECO:0000313" key="9">
    <source>
        <dbReference type="EMBL" id="GGX54872.1"/>
    </source>
</evidence>
<dbReference type="EMBL" id="BMXR01000005">
    <property type="protein sequence ID" value="GGX54872.1"/>
    <property type="molecule type" value="Genomic_DNA"/>
</dbReference>
<keyword evidence="7" id="KW-0812">Transmembrane</keyword>
<dbReference type="GO" id="GO:0000160">
    <property type="term" value="P:phosphorelay signal transduction system"/>
    <property type="evidence" value="ECO:0007669"/>
    <property type="project" value="UniProtKB-KW"/>
</dbReference>
<dbReference type="Pfam" id="PF02518">
    <property type="entry name" value="HATPase_c"/>
    <property type="match status" value="1"/>
</dbReference>
<feature type="domain" description="Histidine kinase" evidence="8">
    <location>
        <begin position="295"/>
        <end position="403"/>
    </location>
</feature>
<comment type="catalytic activity">
    <reaction evidence="1">
        <text>ATP + protein L-histidine = ADP + protein N-phospho-L-histidine.</text>
        <dbReference type="EC" id="2.7.13.3"/>
    </reaction>
</comment>
<dbReference type="InterPro" id="IPR036890">
    <property type="entry name" value="HATPase_C_sf"/>
</dbReference>
<evidence type="ECO:0000259" key="8">
    <source>
        <dbReference type="PROSITE" id="PS50109"/>
    </source>
</evidence>
<evidence type="ECO:0000256" key="6">
    <source>
        <dbReference type="ARBA" id="ARBA00023012"/>
    </source>
</evidence>
<dbReference type="InterPro" id="IPR050980">
    <property type="entry name" value="2C_sensor_his_kinase"/>
</dbReference>
<dbReference type="GO" id="GO:0004673">
    <property type="term" value="F:protein histidine kinase activity"/>
    <property type="evidence" value="ECO:0007669"/>
    <property type="project" value="UniProtKB-EC"/>
</dbReference>
<dbReference type="InterPro" id="IPR005467">
    <property type="entry name" value="His_kinase_dom"/>
</dbReference>
<comment type="caution">
    <text evidence="9">The sequence shown here is derived from an EMBL/GenBank/DDBJ whole genome shotgun (WGS) entry which is preliminary data.</text>
</comment>
<dbReference type="EC" id="2.7.13.3" evidence="2"/>
<dbReference type="Gene3D" id="3.30.565.10">
    <property type="entry name" value="Histidine kinase-like ATPase, C-terminal domain"/>
    <property type="match status" value="1"/>
</dbReference>
<organism evidence="9 10">
    <name type="scientific">Saccharospirillum salsuginis</name>
    <dbReference type="NCBI Taxonomy" id="418750"/>
    <lineage>
        <taxon>Bacteria</taxon>
        <taxon>Pseudomonadati</taxon>
        <taxon>Pseudomonadota</taxon>
        <taxon>Gammaproteobacteria</taxon>
        <taxon>Oceanospirillales</taxon>
        <taxon>Saccharospirillaceae</taxon>
        <taxon>Saccharospirillum</taxon>
    </lineage>
</organism>
<sequence length="543" mass="61759">MAESQGLNGKTHPYLPSLKLRYGWLSSFFGLFLVAYFFLMSEPELIAFYDVPAFVFDYKIKAALTAIFFIFLIHDVHRFGRDRKRNRKQVKRFQDEVDQLWQSRKQLQQKVHTYAGHADKLKLFISDKLLEYIEYDEKFLHFKSIAAEVRHNGVIGFDKVQAVLEASLVRLDEADSGYEETRDALDQLRYLWDLLDLATTDNIALHIANQLCDLEEQYYQQVLDPESAATQSLQPDFSPVRALERALTPLLENGPAFKTELARGLPCRWQDDATFWVDIQPCGALLGLENHWVLLLENLLKNAQFFSGKRPYRHKYRRVAVNLTERDGLACISVFNGGPPISEEDQAKVFQLGYSTRKVKEHHGKGLGLFFVGEIAKGYEGRVNITNVANTGGWLSIRVTLADGRVLTQMVDIVLEDELPRVRLNPDEAPDKQLEFEYDQAITSVEVSRAGQTEPHSLTVADARSRSSWLDPATPGRPAWVLDIHNKGRQATASFQPLDIRGVEFRVEVPLAETRLAGDDADTLEDVDVDRLNEPFRALGTSD</sequence>
<feature type="transmembrane region" description="Helical" evidence="7">
    <location>
        <begin position="20"/>
        <end position="40"/>
    </location>
</feature>
<feature type="transmembrane region" description="Helical" evidence="7">
    <location>
        <begin position="60"/>
        <end position="77"/>
    </location>
</feature>
<keyword evidence="5" id="KW-0418">Kinase</keyword>